<dbReference type="EMBL" id="JADGMQ010000006">
    <property type="protein sequence ID" value="MBI1621083.1"/>
    <property type="molecule type" value="Genomic_DNA"/>
</dbReference>
<dbReference type="Proteomes" id="UP000601789">
    <property type="component" value="Unassembled WGS sequence"/>
</dbReference>
<gene>
    <name evidence="1" type="ORF">IOD40_10460</name>
</gene>
<evidence type="ECO:0000313" key="2">
    <source>
        <dbReference type="Proteomes" id="UP000601789"/>
    </source>
</evidence>
<dbReference type="RefSeq" id="WP_198476494.1">
    <property type="nucleotide sequence ID" value="NZ_JADGMQ010000006.1"/>
</dbReference>
<reference evidence="1 2" key="1">
    <citation type="submission" date="2020-10" db="EMBL/GenBank/DDBJ databases">
        <title>Aquamicrobium zhengzhouensis sp. nov., a exopolysaccharide producing bacterium isolated from farmland soil.</title>
        <authorList>
            <person name="Wang X."/>
        </authorList>
    </citation>
    <scope>NUCLEOTIDE SEQUENCE [LARGE SCALE GENOMIC DNA]</scope>
    <source>
        <strain evidence="2">cd-1</strain>
    </source>
</reference>
<evidence type="ECO:0000313" key="1">
    <source>
        <dbReference type="EMBL" id="MBI1621083.1"/>
    </source>
</evidence>
<name>A0ABS0SF69_9HYPH</name>
<keyword evidence="2" id="KW-1185">Reference proteome</keyword>
<protein>
    <submittedName>
        <fullName evidence="1">Uncharacterized protein</fullName>
    </submittedName>
</protein>
<proteinExistence type="predicted"/>
<organism evidence="1 2">
    <name type="scientific">Aquamicrobium zhengzhouense</name>
    <dbReference type="NCBI Taxonomy" id="2781738"/>
    <lineage>
        <taxon>Bacteria</taxon>
        <taxon>Pseudomonadati</taxon>
        <taxon>Pseudomonadota</taxon>
        <taxon>Alphaproteobacteria</taxon>
        <taxon>Hyphomicrobiales</taxon>
        <taxon>Phyllobacteriaceae</taxon>
        <taxon>Aquamicrobium</taxon>
    </lineage>
</organism>
<comment type="caution">
    <text evidence="1">The sequence shown here is derived from an EMBL/GenBank/DDBJ whole genome shotgun (WGS) entry which is preliminary data.</text>
</comment>
<accession>A0ABS0SF69</accession>
<sequence length="67" mass="7411">MPNEALSEDSVDILRGPTWEIYNARPDGGAGERVRTEYNAWKGNLDPGNYFVTVTVKAGERTEVTVP</sequence>